<dbReference type="AlphaFoldDB" id="A0A6A4JB28"/>
<feature type="region of interest" description="Disordered" evidence="9">
    <location>
        <begin position="443"/>
        <end position="464"/>
    </location>
</feature>
<keyword evidence="8" id="KW-0393">Immunoglobulin domain</keyword>
<feature type="region of interest" description="Disordered" evidence="9">
    <location>
        <begin position="491"/>
        <end position="519"/>
    </location>
</feature>
<dbReference type="CDD" id="cd00063">
    <property type="entry name" value="FN3"/>
    <property type="match status" value="3"/>
</dbReference>
<name>A0A6A4JB28_APOLU</name>
<keyword evidence="2 10" id="KW-0812">Transmembrane</keyword>
<accession>A0A6A4JB28</accession>
<keyword evidence="5 10" id="KW-1133">Transmembrane helix</keyword>
<keyword evidence="6 10" id="KW-0472">Membrane</keyword>
<dbReference type="PROSITE" id="PS50835">
    <property type="entry name" value="IG_LIKE"/>
    <property type="match status" value="4"/>
</dbReference>
<evidence type="ECO:0000256" key="10">
    <source>
        <dbReference type="SAM" id="Phobius"/>
    </source>
</evidence>
<dbReference type="Pfam" id="PF00041">
    <property type="entry name" value="fn3"/>
    <property type="match status" value="2"/>
</dbReference>
<proteinExistence type="predicted"/>
<dbReference type="GO" id="GO:0007156">
    <property type="term" value="P:homophilic cell adhesion via plasma membrane adhesion molecules"/>
    <property type="evidence" value="ECO:0007669"/>
    <property type="project" value="TreeGrafter"/>
</dbReference>
<dbReference type="InterPro" id="IPR007110">
    <property type="entry name" value="Ig-like_dom"/>
</dbReference>
<evidence type="ECO:0000313" key="12">
    <source>
        <dbReference type="Proteomes" id="UP000466442"/>
    </source>
</evidence>
<dbReference type="FunFam" id="2.60.40.10:FF:000008">
    <property type="entry name" value="roundabout homolog 2 isoform X2"/>
    <property type="match status" value="1"/>
</dbReference>
<comment type="caution">
    <text evidence="11">The sequence shown here is derived from an EMBL/GenBank/DDBJ whole genome shotgun (WGS) entry which is preliminary data.</text>
</comment>
<evidence type="ECO:0000256" key="8">
    <source>
        <dbReference type="ARBA" id="ARBA00023319"/>
    </source>
</evidence>
<dbReference type="Gene3D" id="2.60.40.10">
    <property type="entry name" value="Immunoglobulins"/>
    <property type="match status" value="7"/>
</dbReference>
<dbReference type="InterPro" id="IPR003599">
    <property type="entry name" value="Ig_sub"/>
</dbReference>
<feature type="transmembrane region" description="Helical" evidence="10">
    <location>
        <begin position="761"/>
        <end position="783"/>
    </location>
</feature>
<dbReference type="SUPFAM" id="SSF49265">
    <property type="entry name" value="Fibronectin type III"/>
    <property type="match status" value="2"/>
</dbReference>
<dbReference type="GO" id="GO:0070593">
    <property type="term" value="P:dendrite self-avoidance"/>
    <property type="evidence" value="ECO:0007669"/>
    <property type="project" value="TreeGrafter"/>
</dbReference>
<dbReference type="FunFam" id="2.60.40.10:FF:000032">
    <property type="entry name" value="palladin isoform X1"/>
    <property type="match status" value="1"/>
</dbReference>
<dbReference type="SMART" id="SM00060">
    <property type="entry name" value="FN3"/>
    <property type="match status" value="3"/>
</dbReference>
<dbReference type="FunFam" id="2.60.40.10:FF:000948">
    <property type="entry name" value="Roundabout 1"/>
    <property type="match status" value="1"/>
</dbReference>
<dbReference type="SMART" id="SM00408">
    <property type="entry name" value="IGc2"/>
    <property type="match status" value="4"/>
</dbReference>
<gene>
    <name evidence="11" type="ORF">GE061_017786</name>
</gene>
<protein>
    <recommendedName>
        <fullName evidence="13">Roundabout</fullName>
    </recommendedName>
</protein>
<comment type="subcellular location">
    <subcellularLocation>
        <location evidence="1">Membrane</location>
        <topology evidence="1">Single-pass membrane protein</topology>
    </subcellularLocation>
</comment>
<evidence type="ECO:0000256" key="4">
    <source>
        <dbReference type="ARBA" id="ARBA00022737"/>
    </source>
</evidence>
<evidence type="ECO:0000256" key="6">
    <source>
        <dbReference type="ARBA" id="ARBA00023136"/>
    </source>
</evidence>
<sequence>MYRVLKDEFRQEPQNLRAAQGETAMLECGPPRGHPEPIVIWKRNGHVIDFESNKRMKLVDGANLAIQDVRQSDDGKYQCVAKNTVGTRESAIALLRVHVKPYIVKGPEDAVSLVGGSVIFECAVQGDPVPDVMWKRTAGGGPMPAARARILDDKSLKLEAVITEDEGEYSCEADNGVGTVSASATLTVHSPPVIMVKPQDQLVEVMDDASFTCGIGGNPRPSIFWSLEGNRTLLYPGETMGRYHASITPDGQAVLTVQDVNRNDSGVVVICSAVNQAGSDTWRARLSVTSPEENPPPVISFGPANQTLPLKSVAAMNCRASGVPQPVITWYKDGSPVLSSPRVNISEIGTLQINDLVKEDSGEYMCVASSRSGKATWSAYLRLESPTNPNIAFYRAPEASTFPGAPTRPVVENRTHNSVTITWARNNKIGSSSLVGYQIEMFSRPQPSENPGPRSSPGWTTAVRRVPGPTYTITNLRPGATYVFLVRAENSHGLSPPSPRSEPVSLAPPQDRVDGDEDPDVKEARTALLSGHVVELAHIQPLSSTSIKIVWKILNGEYVEGFYIYSRGLDAPSRVTNMLTMLHDGEAPGFIVTGLAKFTRYQFFLVPFYKTLDGRPSNSRTARTLEDVPSESPTGLEAVLLNSSVVYLKWKPPLQSAHNGILRTYQVIVRGGDPNNGTLLSNVTVNAGTPSLLLTNLSSGVVYTVEVAAATRAGVGPYTTPAILRLDPASRQIYRDQHHRQPIGQKPGIGPGPNDFLTETWFMALLGSMVAVMLLLFTAMMLVRRRQLLTKKSSLPDSRSNGGILATPLSLKAAVGLPHPMSAALVPHPHDSTLWIEPGRGPVWSGEANRMAEFLEPADYAEVDPVSQTFGKSDGSVSPAPYATTTLVPKYSGSSNGSTRQLLHSSNTRIPQGWVHICPQKDKEEDHAYVPQNSLYSSNVYSDTYFNDYPSQKGGTNIITKPSSIVMSQCGRKAVSELGSRLDDSQLCPTLKRPSPLGYHQQRGPPRVSGGWRMTPNPVHTLSTFTPAPTHHAQYQPLYHNSSRSEPSS</sequence>
<evidence type="ECO:0000313" key="11">
    <source>
        <dbReference type="EMBL" id="KAF6206552.1"/>
    </source>
</evidence>
<dbReference type="SUPFAM" id="SSF48726">
    <property type="entry name" value="Immunoglobulin"/>
    <property type="match status" value="4"/>
</dbReference>
<keyword evidence="12" id="KW-1185">Reference proteome</keyword>
<dbReference type="InterPro" id="IPR013783">
    <property type="entry name" value="Ig-like_fold"/>
</dbReference>
<dbReference type="GO" id="GO:0098632">
    <property type="term" value="F:cell-cell adhesion mediator activity"/>
    <property type="evidence" value="ECO:0007669"/>
    <property type="project" value="TreeGrafter"/>
</dbReference>
<dbReference type="InterPro" id="IPR036179">
    <property type="entry name" value="Ig-like_dom_sf"/>
</dbReference>
<evidence type="ECO:0000256" key="5">
    <source>
        <dbReference type="ARBA" id="ARBA00022989"/>
    </source>
</evidence>
<dbReference type="EMBL" id="WIXP02000008">
    <property type="protein sequence ID" value="KAF6206552.1"/>
    <property type="molecule type" value="Genomic_DNA"/>
</dbReference>
<evidence type="ECO:0000256" key="9">
    <source>
        <dbReference type="SAM" id="MobiDB-lite"/>
    </source>
</evidence>
<dbReference type="FunFam" id="2.60.40.10:FF:001167">
    <property type="entry name" value="Roundabout 2, isoform B"/>
    <property type="match status" value="1"/>
</dbReference>
<dbReference type="PANTHER" id="PTHR10075:SF100">
    <property type="entry name" value="FASCICLIN-2"/>
    <property type="match status" value="1"/>
</dbReference>
<keyword evidence="3" id="KW-0732">Signal</keyword>
<dbReference type="PANTHER" id="PTHR10075">
    <property type="entry name" value="BASIGIN RELATED"/>
    <property type="match status" value="1"/>
</dbReference>
<dbReference type="GO" id="GO:0005886">
    <property type="term" value="C:plasma membrane"/>
    <property type="evidence" value="ECO:0007669"/>
    <property type="project" value="TreeGrafter"/>
</dbReference>
<evidence type="ECO:0008006" key="13">
    <source>
        <dbReference type="Google" id="ProtNLM"/>
    </source>
</evidence>
<dbReference type="Proteomes" id="UP000466442">
    <property type="component" value="Unassembled WGS sequence"/>
</dbReference>
<dbReference type="GO" id="GO:0030424">
    <property type="term" value="C:axon"/>
    <property type="evidence" value="ECO:0007669"/>
    <property type="project" value="TreeGrafter"/>
</dbReference>
<evidence type="ECO:0000256" key="7">
    <source>
        <dbReference type="ARBA" id="ARBA00023157"/>
    </source>
</evidence>
<dbReference type="InterPro" id="IPR013098">
    <property type="entry name" value="Ig_I-set"/>
</dbReference>
<evidence type="ECO:0000256" key="1">
    <source>
        <dbReference type="ARBA" id="ARBA00004167"/>
    </source>
</evidence>
<feature type="region of interest" description="Disordered" evidence="9">
    <location>
        <begin position="991"/>
        <end position="1012"/>
    </location>
</feature>
<keyword evidence="7" id="KW-1015">Disulfide bond</keyword>
<dbReference type="InterPro" id="IPR003961">
    <property type="entry name" value="FN3_dom"/>
</dbReference>
<dbReference type="PROSITE" id="PS50853">
    <property type="entry name" value="FN3"/>
    <property type="match status" value="3"/>
</dbReference>
<dbReference type="InterPro" id="IPR036116">
    <property type="entry name" value="FN3_sf"/>
</dbReference>
<dbReference type="InterPro" id="IPR003598">
    <property type="entry name" value="Ig_sub2"/>
</dbReference>
<dbReference type="SMART" id="SM00409">
    <property type="entry name" value="IG"/>
    <property type="match status" value="4"/>
</dbReference>
<dbReference type="Pfam" id="PF13927">
    <property type="entry name" value="Ig_3"/>
    <property type="match status" value="2"/>
</dbReference>
<evidence type="ECO:0000256" key="3">
    <source>
        <dbReference type="ARBA" id="ARBA00022729"/>
    </source>
</evidence>
<evidence type="ECO:0000256" key="2">
    <source>
        <dbReference type="ARBA" id="ARBA00022692"/>
    </source>
</evidence>
<dbReference type="GO" id="GO:0007411">
    <property type="term" value="P:axon guidance"/>
    <property type="evidence" value="ECO:0007669"/>
    <property type="project" value="TreeGrafter"/>
</dbReference>
<reference evidence="11" key="1">
    <citation type="journal article" date="2021" name="Mol. Ecol. Resour.">
        <title>Apolygus lucorum genome provides insights into omnivorousness and mesophyll feeding.</title>
        <authorList>
            <person name="Liu Y."/>
            <person name="Liu H."/>
            <person name="Wang H."/>
            <person name="Huang T."/>
            <person name="Liu B."/>
            <person name="Yang B."/>
            <person name="Yin L."/>
            <person name="Li B."/>
            <person name="Zhang Y."/>
            <person name="Zhang S."/>
            <person name="Jiang F."/>
            <person name="Zhang X."/>
            <person name="Ren Y."/>
            <person name="Wang B."/>
            <person name="Wang S."/>
            <person name="Lu Y."/>
            <person name="Wu K."/>
            <person name="Fan W."/>
            <person name="Wang G."/>
        </authorList>
    </citation>
    <scope>NUCLEOTIDE SEQUENCE</scope>
    <source>
        <strain evidence="11">12Hb</strain>
    </source>
</reference>
<organism evidence="11 12">
    <name type="scientific">Apolygus lucorum</name>
    <name type="common">Small green plant bug</name>
    <name type="synonym">Lygocoris lucorum</name>
    <dbReference type="NCBI Taxonomy" id="248454"/>
    <lineage>
        <taxon>Eukaryota</taxon>
        <taxon>Metazoa</taxon>
        <taxon>Ecdysozoa</taxon>
        <taxon>Arthropoda</taxon>
        <taxon>Hexapoda</taxon>
        <taxon>Insecta</taxon>
        <taxon>Pterygota</taxon>
        <taxon>Neoptera</taxon>
        <taxon>Paraneoptera</taxon>
        <taxon>Hemiptera</taxon>
        <taxon>Heteroptera</taxon>
        <taxon>Panheteroptera</taxon>
        <taxon>Cimicomorpha</taxon>
        <taxon>Miridae</taxon>
        <taxon>Mirini</taxon>
        <taxon>Apolygus</taxon>
    </lineage>
</organism>
<dbReference type="Pfam" id="PF07679">
    <property type="entry name" value="I-set"/>
    <property type="match status" value="2"/>
</dbReference>
<keyword evidence="4" id="KW-0677">Repeat</keyword>
<dbReference type="OrthoDB" id="428111at2759"/>